<dbReference type="Proteomes" id="UP000311382">
    <property type="component" value="Unassembled WGS sequence"/>
</dbReference>
<dbReference type="OrthoDB" id="2527786at2759"/>
<proteinExistence type="predicted"/>
<name>A0A5C5G0R3_9BASI</name>
<feature type="transmembrane region" description="Helical" evidence="2">
    <location>
        <begin position="126"/>
        <end position="154"/>
    </location>
</feature>
<feature type="transmembrane region" description="Helical" evidence="2">
    <location>
        <begin position="166"/>
        <end position="191"/>
    </location>
</feature>
<protein>
    <submittedName>
        <fullName evidence="3">Uncharacterized protein</fullName>
    </submittedName>
</protein>
<feature type="transmembrane region" description="Helical" evidence="2">
    <location>
        <begin position="49"/>
        <end position="71"/>
    </location>
</feature>
<evidence type="ECO:0000256" key="2">
    <source>
        <dbReference type="SAM" id="Phobius"/>
    </source>
</evidence>
<feature type="transmembrane region" description="Helical" evidence="2">
    <location>
        <begin position="248"/>
        <end position="276"/>
    </location>
</feature>
<evidence type="ECO:0000313" key="4">
    <source>
        <dbReference type="Proteomes" id="UP000311382"/>
    </source>
</evidence>
<keyword evidence="2" id="KW-0812">Transmembrane</keyword>
<keyword evidence="4" id="KW-1185">Reference proteome</keyword>
<keyword evidence="2" id="KW-0472">Membrane</keyword>
<feature type="transmembrane region" description="Helical" evidence="2">
    <location>
        <begin position="92"/>
        <end position="114"/>
    </location>
</feature>
<evidence type="ECO:0000256" key="1">
    <source>
        <dbReference type="SAM" id="MobiDB-lite"/>
    </source>
</evidence>
<feature type="transmembrane region" description="Helical" evidence="2">
    <location>
        <begin position="349"/>
        <end position="373"/>
    </location>
</feature>
<keyword evidence="2" id="KW-1133">Transmembrane helix</keyword>
<gene>
    <name evidence="3" type="ORF">DMC30DRAFT_177628</name>
</gene>
<dbReference type="EMBL" id="SOZI01000034">
    <property type="protein sequence ID" value="TNY21934.1"/>
    <property type="molecule type" value="Genomic_DNA"/>
</dbReference>
<organism evidence="3 4">
    <name type="scientific">Rhodotorula diobovata</name>
    <dbReference type="NCBI Taxonomy" id="5288"/>
    <lineage>
        <taxon>Eukaryota</taxon>
        <taxon>Fungi</taxon>
        <taxon>Dikarya</taxon>
        <taxon>Basidiomycota</taxon>
        <taxon>Pucciniomycotina</taxon>
        <taxon>Microbotryomycetes</taxon>
        <taxon>Sporidiobolales</taxon>
        <taxon>Sporidiobolaceae</taxon>
        <taxon>Rhodotorula</taxon>
    </lineage>
</organism>
<accession>A0A5C5G0R3</accession>
<evidence type="ECO:0000313" key="3">
    <source>
        <dbReference type="EMBL" id="TNY21934.1"/>
    </source>
</evidence>
<reference evidence="3 4" key="1">
    <citation type="submission" date="2019-03" db="EMBL/GenBank/DDBJ databases">
        <title>Rhodosporidium diobovatum UCD-FST 08-225 genome sequencing, assembly, and annotation.</title>
        <authorList>
            <person name="Fakankun I.U."/>
            <person name="Fristensky B."/>
            <person name="Levin D.B."/>
        </authorList>
    </citation>
    <scope>NUCLEOTIDE SEQUENCE [LARGE SCALE GENOMIC DNA]</scope>
    <source>
        <strain evidence="3 4">UCD-FST 08-225</strain>
    </source>
</reference>
<sequence>MSKTLADAQVDMLELLGSLGPNDNPYAAIAEYLRSQVFPTVPYSAHCQLYLLAAALGVAAVLILASLFIRWRKGVFWVVRMQQQPRVVRPHWSISWSLIAAVMLVLFEVFIAYARGFFARSANERFGFWFLVVWGVAWWGGQTAAWSLGVSYLLHQHATGYEVGFLAGLSNVFGLAVPVAYFGALLPLVIIGGSAYSGMIGAYRDADELLAQASVRWTPGQRVNILSLAPAMPILETLVDNYEVFQRYFRIVFILYCATAVALVICLVTIASIYLTSLRRVLTSTRRDLSTSQGSSSFVRRPQQEQVSRTLQSLLVTIVAFTFLGTVFASVAIVAALSPRALASSPLRAQILILLPLYAFAVFGLPCAVILVLRARDANAAEEASANSGGSGSQHRSRTFGAGPFGGGSASKSGRGRQSAGTAPESGVDVISAGQQFSIQLAHLDSNEPFPPPAFSSVAGSGDGDGVAAPDTLDGVKVAVDVDVVVDEDDDLDEKFELRRTVTRGGSV</sequence>
<feature type="region of interest" description="Disordered" evidence="1">
    <location>
        <begin position="384"/>
        <end position="426"/>
    </location>
</feature>
<feature type="transmembrane region" description="Helical" evidence="2">
    <location>
        <begin position="314"/>
        <end position="337"/>
    </location>
</feature>
<dbReference type="AlphaFoldDB" id="A0A5C5G0R3"/>
<feature type="compositionally biased region" description="Low complexity" evidence="1">
    <location>
        <begin position="410"/>
        <end position="421"/>
    </location>
</feature>
<comment type="caution">
    <text evidence="3">The sequence shown here is derived from an EMBL/GenBank/DDBJ whole genome shotgun (WGS) entry which is preliminary data.</text>
</comment>